<keyword evidence="2" id="KW-1185">Reference proteome</keyword>
<evidence type="ECO:0000313" key="2">
    <source>
        <dbReference type="Proteomes" id="UP000186096"/>
    </source>
</evidence>
<reference evidence="2" key="1">
    <citation type="submission" date="2017-01" db="EMBL/GenBank/DDBJ databases">
        <authorList>
            <person name="Varghese N."/>
            <person name="Submissions S."/>
        </authorList>
    </citation>
    <scope>NUCLEOTIDE SEQUENCE [LARGE SCALE GENOMIC DNA]</scope>
    <source>
        <strain evidence="2">ATCC 12950</strain>
    </source>
</reference>
<dbReference type="AlphaFoldDB" id="A0A1N7GJ94"/>
<protein>
    <submittedName>
        <fullName evidence="1">Uncharacterized protein</fullName>
    </submittedName>
</protein>
<organism evidence="1 2">
    <name type="scientific">Microbispora rosea</name>
    <dbReference type="NCBI Taxonomy" id="58117"/>
    <lineage>
        <taxon>Bacteria</taxon>
        <taxon>Bacillati</taxon>
        <taxon>Actinomycetota</taxon>
        <taxon>Actinomycetes</taxon>
        <taxon>Streptosporangiales</taxon>
        <taxon>Streptosporangiaceae</taxon>
        <taxon>Microbispora</taxon>
    </lineage>
</organism>
<sequence length="29" mass="3189">MPHEADVRILLVPLSQCPQLSMSVVRGPD</sequence>
<gene>
    <name evidence="1" type="ORF">SAMN05421833_12991</name>
</gene>
<dbReference type="STRING" id="58117.SAMN05421833_12991"/>
<accession>A0A1N7GJ94</accession>
<evidence type="ECO:0000313" key="1">
    <source>
        <dbReference type="EMBL" id="SIS12599.1"/>
    </source>
</evidence>
<dbReference type="Proteomes" id="UP000186096">
    <property type="component" value="Unassembled WGS sequence"/>
</dbReference>
<name>A0A1N7GJ94_9ACTN</name>
<dbReference type="EMBL" id="FTNI01000029">
    <property type="protein sequence ID" value="SIS12599.1"/>
    <property type="molecule type" value="Genomic_DNA"/>
</dbReference>
<proteinExistence type="predicted"/>